<feature type="region of interest" description="Disordered" evidence="1">
    <location>
        <begin position="141"/>
        <end position="192"/>
    </location>
</feature>
<keyword evidence="3" id="KW-1185">Reference proteome</keyword>
<feature type="non-terminal residue" evidence="2">
    <location>
        <position position="1140"/>
    </location>
</feature>
<evidence type="ECO:0000313" key="3">
    <source>
        <dbReference type="Proteomes" id="UP001189429"/>
    </source>
</evidence>
<feature type="region of interest" description="Disordered" evidence="1">
    <location>
        <begin position="88"/>
        <end position="111"/>
    </location>
</feature>
<reference evidence="2" key="1">
    <citation type="submission" date="2023-10" db="EMBL/GenBank/DDBJ databases">
        <authorList>
            <person name="Chen Y."/>
            <person name="Shah S."/>
            <person name="Dougan E. K."/>
            <person name="Thang M."/>
            <person name="Chan C."/>
        </authorList>
    </citation>
    <scope>NUCLEOTIDE SEQUENCE [LARGE SCALE GENOMIC DNA]</scope>
</reference>
<proteinExistence type="predicted"/>
<evidence type="ECO:0000313" key="2">
    <source>
        <dbReference type="EMBL" id="CAK0797151.1"/>
    </source>
</evidence>
<evidence type="ECO:0008006" key="4">
    <source>
        <dbReference type="Google" id="ProtNLM"/>
    </source>
</evidence>
<sequence>MASSSSAGGQQTPPQETLELCLPDLMGALACTEDSVSVAPRRLGSRVQFDASHAILSSMGPAPLEAVRGMDGDDRFVKQENRGENRWEVTSAGQEEMKDGSGTEHAKTKDATEESVTAMLELGGLSLAFYSTAVAMLQSTSVKPPPVPEAAQDMARPVGTEDGDPEQDDVADADGDGDGQGDRPLAVDGGNVDDGENILAFQQTKGINDLSVSGNLPSGTVYGAVNKIRGTINAYVNKLAESSWYDKFVLGTMHALHRRLMKHKHNVVGKAQFDVQCAFHQLDNRLDKGLIALYKGIKGWLESQDDAMLIDTLEPFTIVLPYLMKERVCLSEELRIVMIYAIFQGLAAQLKSVPQAMEIFDVTIFEVFCKIRSYTPIVEAAPAVKVEADIEVDSCCVTATATEAQSGSGNAGGQLEARPKRRARRQLEDIHSRVPTGQTPVFYMSCMISESIRAWLSSVPAESAERATDAYKVMQDLELVGKSWDSKESQAGVGRRPLASKALRSVVTIAKCMSHYESSRPPTAEVRQARRTIHDLIRQASSPASELARTMQACPVGKAFMEASRKHVAQSIEDDTATTSFDLASKSFQKDFEQAFDGAEGWVAEMRNMSRHTGYTEITTVMTKMRLFFTTAHGSIKAWSTASCRANLKFCAENLNNCLVLLQIGKYMLVDIFDQLIVDQIPILGDALIHQYSDPANDAAQGEAGEDEQSEKQEQEPKTFEEYKAKLKDMIDNFEKRTHLFESTVDQFRGCLSDLDRKWRCSANLLHQLVGDPVFDYIAEEDFNPLKFESNLISISSVLKNMASFMNASCKLVKMRKVDTPSKEVHDNLANEIVQFAGMVSFTQKEGFVFDASSAVTRQEVIDKTVTAFQCTDQFINGKPAEIAPIPIFTIHAISEAVIKEVPAEEAFARVVTVHGDLKDVFLENICWLDGSIEDDKVIEQSSYNLALGDLVSFIEAEDGRSILVPGTAMNGEPMRMEGAHAMAYLDMVTQVKDLVGCAAQQHENMYQLQQPLDENILFGKCVHTQRMMARMLVRIDGLLNSSKVHSFEMMADCLKRNRATCKGVLPEMGAAFDAAGAYNEKIGNVLFSSSSMTKVVNAYNALHKIVSCVARAGKVLEVKPCVQENDVTAEAVATALAQM</sequence>
<dbReference type="EMBL" id="CAUYUJ010001690">
    <property type="protein sequence ID" value="CAK0797151.1"/>
    <property type="molecule type" value="Genomic_DNA"/>
</dbReference>
<feature type="compositionally biased region" description="Basic and acidic residues" evidence="1">
    <location>
        <begin position="95"/>
        <end position="111"/>
    </location>
</feature>
<accession>A0ABN9PV71</accession>
<comment type="caution">
    <text evidence="2">The sequence shown here is derived from an EMBL/GenBank/DDBJ whole genome shotgun (WGS) entry which is preliminary data.</text>
</comment>
<name>A0ABN9PV71_9DINO</name>
<evidence type="ECO:0000256" key="1">
    <source>
        <dbReference type="SAM" id="MobiDB-lite"/>
    </source>
</evidence>
<feature type="region of interest" description="Disordered" evidence="1">
    <location>
        <begin position="697"/>
        <end position="718"/>
    </location>
</feature>
<organism evidence="2 3">
    <name type="scientific">Prorocentrum cordatum</name>
    <dbReference type="NCBI Taxonomy" id="2364126"/>
    <lineage>
        <taxon>Eukaryota</taxon>
        <taxon>Sar</taxon>
        <taxon>Alveolata</taxon>
        <taxon>Dinophyceae</taxon>
        <taxon>Prorocentrales</taxon>
        <taxon>Prorocentraceae</taxon>
        <taxon>Prorocentrum</taxon>
    </lineage>
</organism>
<protein>
    <recommendedName>
        <fullName evidence="4">Exocyst complex component</fullName>
    </recommendedName>
</protein>
<gene>
    <name evidence="2" type="ORF">PCOR1329_LOCUS6320</name>
</gene>
<feature type="compositionally biased region" description="Acidic residues" evidence="1">
    <location>
        <begin position="161"/>
        <end position="179"/>
    </location>
</feature>
<dbReference type="Proteomes" id="UP001189429">
    <property type="component" value="Unassembled WGS sequence"/>
</dbReference>